<dbReference type="KEGG" id="tsy:THSYN_31975"/>
<protein>
    <submittedName>
        <fullName evidence="1">Uncharacterized protein</fullName>
    </submittedName>
</protein>
<evidence type="ECO:0000313" key="1">
    <source>
        <dbReference type="EMBL" id="AUB85533.1"/>
    </source>
</evidence>
<name>A0A2K8UIX9_9GAMM</name>
<reference evidence="1 2" key="1">
    <citation type="submission" date="2017-03" db="EMBL/GenBank/DDBJ databases">
        <title>Complete genome sequence of Candidatus 'Thiodictyon syntrophicum' sp. nov. strain Cad16T, a photolithoautotroph purple sulfur bacterium isolated from an alpine meromictic lake.</title>
        <authorList>
            <person name="Luedin S.M."/>
            <person name="Pothier J.F."/>
            <person name="Danza F."/>
            <person name="Storelli N."/>
            <person name="Wittwer M."/>
            <person name="Tonolla M."/>
        </authorList>
    </citation>
    <scope>NUCLEOTIDE SEQUENCE [LARGE SCALE GENOMIC DNA]</scope>
    <source>
        <strain evidence="1 2">Cad16T</strain>
        <plasmid evidence="2">Plasmid pts485</plasmid>
    </source>
</reference>
<geneLocation type="plasmid" evidence="2">
    <name>pts485</name>
</geneLocation>
<gene>
    <name evidence="1" type="ORF">THSYN_31975</name>
</gene>
<organism evidence="1 2">
    <name type="scientific">Candidatus Thiodictyon syntrophicum</name>
    <dbReference type="NCBI Taxonomy" id="1166950"/>
    <lineage>
        <taxon>Bacteria</taxon>
        <taxon>Pseudomonadati</taxon>
        <taxon>Pseudomonadota</taxon>
        <taxon>Gammaproteobacteria</taxon>
        <taxon>Chromatiales</taxon>
        <taxon>Chromatiaceae</taxon>
        <taxon>Thiodictyon</taxon>
    </lineage>
</organism>
<evidence type="ECO:0000313" key="2">
    <source>
        <dbReference type="Proteomes" id="UP000232638"/>
    </source>
</evidence>
<proteinExistence type="predicted"/>
<accession>A0A2K8UIX9</accession>
<sequence length="72" mass="8199">MEQEALKRRVSVALLMLNKGFLGQRSDKILASFDKAALDELLVKREGDEILVGDLAFRLKDDIIVSVRYFDD</sequence>
<dbReference type="EMBL" id="CP020372">
    <property type="protein sequence ID" value="AUB85533.1"/>
    <property type="molecule type" value="Genomic_DNA"/>
</dbReference>
<dbReference type="Proteomes" id="UP000232638">
    <property type="component" value="Plasmid pTs485"/>
</dbReference>
<keyword evidence="1" id="KW-0614">Plasmid</keyword>
<keyword evidence="2" id="KW-1185">Reference proteome</keyword>
<dbReference type="AlphaFoldDB" id="A0A2K8UIX9"/>